<evidence type="ECO:0000313" key="3">
    <source>
        <dbReference type="Proteomes" id="UP000015105"/>
    </source>
</evidence>
<dbReference type="PANTHER" id="PTHR47988">
    <property type="entry name" value="SOMATIC EMBRYOGENESIS RECEPTOR KINASE 1"/>
    <property type="match status" value="1"/>
</dbReference>
<proteinExistence type="predicted"/>
<organism evidence="2 3">
    <name type="scientific">Aegilops tauschii subsp. strangulata</name>
    <name type="common">Goatgrass</name>
    <dbReference type="NCBI Taxonomy" id="200361"/>
    <lineage>
        <taxon>Eukaryota</taxon>
        <taxon>Viridiplantae</taxon>
        <taxon>Streptophyta</taxon>
        <taxon>Embryophyta</taxon>
        <taxon>Tracheophyta</taxon>
        <taxon>Spermatophyta</taxon>
        <taxon>Magnoliopsida</taxon>
        <taxon>Liliopsida</taxon>
        <taxon>Poales</taxon>
        <taxon>Poaceae</taxon>
        <taxon>BOP clade</taxon>
        <taxon>Pooideae</taxon>
        <taxon>Triticodae</taxon>
        <taxon>Triticeae</taxon>
        <taxon>Triticinae</taxon>
        <taxon>Aegilops</taxon>
    </lineage>
</organism>
<keyword evidence="1" id="KW-0732">Signal</keyword>
<reference evidence="2" key="3">
    <citation type="journal article" date="2017" name="Nature">
        <title>Genome sequence of the progenitor of the wheat D genome Aegilops tauschii.</title>
        <authorList>
            <person name="Luo M.C."/>
            <person name="Gu Y.Q."/>
            <person name="Puiu D."/>
            <person name="Wang H."/>
            <person name="Twardziok S.O."/>
            <person name="Deal K.R."/>
            <person name="Huo N."/>
            <person name="Zhu T."/>
            <person name="Wang L."/>
            <person name="Wang Y."/>
            <person name="McGuire P.E."/>
            <person name="Liu S."/>
            <person name="Long H."/>
            <person name="Ramasamy R.K."/>
            <person name="Rodriguez J.C."/>
            <person name="Van S.L."/>
            <person name="Yuan L."/>
            <person name="Wang Z."/>
            <person name="Xia Z."/>
            <person name="Xiao L."/>
            <person name="Anderson O.D."/>
            <person name="Ouyang S."/>
            <person name="Liang Y."/>
            <person name="Zimin A.V."/>
            <person name="Pertea G."/>
            <person name="Qi P."/>
            <person name="Bennetzen J.L."/>
            <person name="Dai X."/>
            <person name="Dawson M.W."/>
            <person name="Muller H.G."/>
            <person name="Kugler K."/>
            <person name="Rivarola-Duarte L."/>
            <person name="Spannagl M."/>
            <person name="Mayer K.F.X."/>
            <person name="Lu F.H."/>
            <person name="Bevan M.W."/>
            <person name="Leroy P."/>
            <person name="Li P."/>
            <person name="You F.M."/>
            <person name="Sun Q."/>
            <person name="Liu Z."/>
            <person name="Lyons E."/>
            <person name="Wicker T."/>
            <person name="Salzberg S.L."/>
            <person name="Devos K.M."/>
            <person name="Dvorak J."/>
        </authorList>
    </citation>
    <scope>NUCLEOTIDE SEQUENCE [LARGE SCALE GENOMIC DNA]</scope>
    <source>
        <strain evidence="2">cv. AL8/78</strain>
    </source>
</reference>
<sequence length="60" mass="6552">MDDIFLLLYGFRLLDGNNITGGIPQELGNLSNLMTLKLGRNSLNGSIPESFGLLSELQNL</sequence>
<dbReference type="Gene3D" id="3.80.10.10">
    <property type="entry name" value="Ribonuclease Inhibitor"/>
    <property type="match status" value="1"/>
</dbReference>
<evidence type="ECO:0000313" key="2">
    <source>
        <dbReference type="EnsemblPlants" id="AET7Gv20341500.17"/>
    </source>
</evidence>
<reference evidence="2" key="5">
    <citation type="journal article" date="2021" name="G3 (Bethesda)">
        <title>Aegilops tauschii genome assembly Aet v5.0 features greater sequence contiguity and improved annotation.</title>
        <authorList>
            <person name="Wang L."/>
            <person name="Zhu T."/>
            <person name="Rodriguez J.C."/>
            <person name="Deal K.R."/>
            <person name="Dubcovsky J."/>
            <person name="McGuire P.E."/>
            <person name="Lux T."/>
            <person name="Spannagl M."/>
            <person name="Mayer K.F.X."/>
            <person name="Baldrich P."/>
            <person name="Meyers B.C."/>
            <person name="Huo N."/>
            <person name="Gu Y.Q."/>
            <person name="Zhou H."/>
            <person name="Devos K.M."/>
            <person name="Bennetzen J.L."/>
            <person name="Unver T."/>
            <person name="Budak H."/>
            <person name="Gulick P.J."/>
            <person name="Galiba G."/>
            <person name="Kalapos B."/>
            <person name="Nelson D.R."/>
            <person name="Li P."/>
            <person name="You F.M."/>
            <person name="Luo M.C."/>
            <person name="Dvorak J."/>
        </authorList>
    </citation>
    <scope>NUCLEOTIDE SEQUENCE [LARGE SCALE GENOMIC DNA]</scope>
    <source>
        <strain evidence="2">cv. AL8/78</strain>
    </source>
</reference>
<dbReference type="InterPro" id="IPR032675">
    <property type="entry name" value="LRR_dom_sf"/>
</dbReference>
<accession>A0A453QVM0</accession>
<dbReference type="SUPFAM" id="SSF52058">
    <property type="entry name" value="L domain-like"/>
    <property type="match status" value="1"/>
</dbReference>
<evidence type="ECO:0008006" key="4">
    <source>
        <dbReference type="Google" id="ProtNLM"/>
    </source>
</evidence>
<dbReference type="Gramene" id="AET7Gv20341500.17">
    <property type="protein sequence ID" value="AET7Gv20341500.17"/>
    <property type="gene ID" value="AET7Gv20341500"/>
</dbReference>
<reference evidence="3" key="2">
    <citation type="journal article" date="2017" name="Nat. Plants">
        <title>The Aegilops tauschii genome reveals multiple impacts of transposons.</title>
        <authorList>
            <person name="Zhao G."/>
            <person name="Zou C."/>
            <person name="Li K."/>
            <person name="Wang K."/>
            <person name="Li T."/>
            <person name="Gao L."/>
            <person name="Zhang X."/>
            <person name="Wang H."/>
            <person name="Yang Z."/>
            <person name="Liu X."/>
            <person name="Jiang W."/>
            <person name="Mao L."/>
            <person name="Kong X."/>
            <person name="Jiao Y."/>
            <person name="Jia J."/>
        </authorList>
    </citation>
    <scope>NUCLEOTIDE SEQUENCE [LARGE SCALE GENOMIC DNA]</scope>
    <source>
        <strain evidence="3">cv. AL8/78</strain>
    </source>
</reference>
<evidence type="ECO:0000256" key="1">
    <source>
        <dbReference type="ARBA" id="ARBA00022729"/>
    </source>
</evidence>
<reference evidence="2" key="4">
    <citation type="submission" date="2019-03" db="UniProtKB">
        <authorList>
            <consortium name="EnsemblPlants"/>
        </authorList>
    </citation>
    <scope>IDENTIFICATION</scope>
</reference>
<dbReference type="EnsemblPlants" id="AET7Gv20341500.17">
    <property type="protein sequence ID" value="AET7Gv20341500.17"/>
    <property type="gene ID" value="AET7Gv20341500"/>
</dbReference>
<name>A0A453QVM0_AEGTS</name>
<keyword evidence="3" id="KW-1185">Reference proteome</keyword>
<dbReference type="AlphaFoldDB" id="A0A453QVM0"/>
<dbReference type="InterPro" id="IPR001611">
    <property type="entry name" value="Leu-rich_rpt"/>
</dbReference>
<dbReference type="Proteomes" id="UP000015105">
    <property type="component" value="Chromosome 7D"/>
</dbReference>
<dbReference type="Pfam" id="PF00560">
    <property type="entry name" value="LRR_1"/>
    <property type="match status" value="2"/>
</dbReference>
<reference evidence="3" key="1">
    <citation type="journal article" date="2014" name="Science">
        <title>Ancient hybridizations among the ancestral genomes of bread wheat.</title>
        <authorList>
            <consortium name="International Wheat Genome Sequencing Consortium,"/>
            <person name="Marcussen T."/>
            <person name="Sandve S.R."/>
            <person name="Heier L."/>
            <person name="Spannagl M."/>
            <person name="Pfeifer M."/>
            <person name="Jakobsen K.S."/>
            <person name="Wulff B.B."/>
            <person name="Steuernagel B."/>
            <person name="Mayer K.F."/>
            <person name="Olsen O.A."/>
        </authorList>
    </citation>
    <scope>NUCLEOTIDE SEQUENCE [LARGE SCALE GENOMIC DNA]</scope>
    <source>
        <strain evidence="3">cv. AL8/78</strain>
    </source>
</reference>
<protein>
    <recommendedName>
        <fullName evidence="4">LRR receptor-like serine/threonine-protein kinase</fullName>
    </recommendedName>
</protein>